<dbReference type="Pfam" id="PF26140">
    <property type="entry name" value="HEAT_URB1"/>
    <property type="match status" value="1"/>
</dbReference>
<evidence type="ECO:0000259" key="3">
    <source>
        <dbReference type="Pfam" id="PF16201"/>
    </source>
</evidence>
<dbReference type="PANTHER" id="PTHR13500:SF0">
    <property type="entry name" value="NUCLEOLAR PRE-RIBOSOMAL-ASSOCIATED PROTEIN 1"/>
    <property type="match status" value="1"/>
</dbReference>
<evidence type="ECO:0000313" key="5">
    <source>
        <dbReference type="EMBL" id="CCX08357.1"/>
    </source>
</evidence>
<feature type="domain" description="URB1 N-terminal" evidence="2">
    <location>
        <begin position="104"/>
        <end position="436"/>
    </location>
</feature>
<feature type="domain" description="URB1 C-terminal" evidence="3">
    <location>
        <begin position="1525"/>
        <end position="1717"/>
    </location>
</feature>
<dbReference type="GO" id="GO:0000466">
    <property type="term" value="P:maturation of 5.8S rRNA from tricistronic rRNA transcript (SSU-rRNA, 5.8S rRNA, LSU-rRNA)"/>
    <property type="evidence" value="ECO:0007669"/>
    <property type="project" value="TreeGrafter"/>
</dbReference>
<accession>U4L053</accession>
<dbReference type="SUPFAM" id="SSF48371">
    <property type="entry name" value="ARM repeat"/>
    <property type="match status" value="2"/>
</dbReference>
<dbReference type="Pfam" id="PF16201">
    <property type="entry name" value="NopRA1"/>
    <property type="match status" value="1"/>
</dbReference>
<feature type="domain" description="URB1 central HEAT repeat" evidence="4">
    <location>
        <begin position="625"/>
        <end position="819"/>
    </location>
</feature>
<dbReference type="PANTHER" id="PTHR13500">
    <property type="entry name" value="NUCLEOLAR PRERIBOSOMAL-ASSOCIATED PROTEIN 1"/>
    <property type="match status" value="1"/>
</dbReference>
<evidence type="ECO:0000313" key="6">
    <source>
        <dbReference type="Proteomes" id="UP000018144"/>
    </source>
</evidence>
<dbReference type="EMBL" id="HF935410">
    <property type="protein sequence ID" value="CCX08357.1"/>
    <property type="molecule type" value="Genomic_DNA"/>
</dbReference>
<keyword evidence="6" id="KW-1185">Reference proteome</keyword>
<feature type="region of interest" description="Disordered" evidence="1">
    <location>
        <begin position="1"/>
        <end position="25"/>
    </location>
</feature>
<dbReference type="InterPro" id="IPR032436">
    <property type="entry name" value="URB1_C"/>
</dbReference>
<dbReference type="InterPro" id="IPR021714">
    <property type="entry name" value="URB1_N"/>
</dbReference>
<dbReference type="InterPro" id="IPR039844">
    <property type="entry name" value="URB1"/>
</dbReference>
<dbReference type="GO" id="GO:0000463">
    <property type="term" value="P:maturation of LSU-rRNA from tricistronic rRNA transcript (SSU-rRNA, 5.8S rRNA, LSU-rRNA)"/>
    <property type="evidence" value="ECO:0007669"/>
    <property type="project" value="TreeGrafter"/>
</dbReference>
<protein>
    <submittedName>
        <fullName evidence="5">Similar to Uncharacterized protein C14G10.02 acc. no. O74415</fullName>
    </submittedName>
</protein>
<dbReference type="GO" id="GO:0005730">
    <property type="term" value="C:nucleolus"/>
    <property type="evidence" value="ECO:0007669"/>
    <property type="project" value="TreeGrafter"/>
</dbReference>
<evidence type="ECO:0000259" key="2">
    <source>
        <dbReference type="Pfam" id="PF11707"/>
    </source>
</evidence>
<feature type="compositionally biased region" description="Basic residues" evidence="1">
    <location>
        <begin position="1"/>
        <end position="10"/>
    </location>
</feature>
<evidence type="ECO:0000259" key="4">
    <source>
        <dbReference type="Pfam" id="PF26140"/>
    </source>
</evidence>
<reference evidence="5 6" key="1">
    <citation type="journal article" date="2013" name="PLoS Genet.">
        <title>The genome and development-dependent transcriptomes of Pyronema confluens: a window into fungal evolution.</title>
        <authorList>
            <person name="Traeger S."/>
            <person name="Altegoer F."/>
            <person name="Freitag M."/>
            <person name="Gabaldon T."/>
            <person name="Kempken F."/>
            <person name="Kumar A."/>
            <person name="Marcet-Houben M."/>
            <person name="Poggeler S."/>
            <person name="Stajich J.E."/>
            <person name="Nowrousian M."/>
        </authorList>
    </citation>
    <scope>NUCLEOTIDE SEQUENCE [LARGE SCALE GENOMIC DNA]</scope>
    <source>
        <strain evidence="6">CBS 100304</strain>
        <tissue evidence="5">Vegetative mycelium</tissue>
    </source>
</reference>
<dbReference type="OrthoDB" id="72892at2759"/>
<dbReference type="Proteomes" id="UP000018144">
    <property type="component" value="Unassembled WGS sequence"/>
</dbReference>
<name>U4L053_PYROM</name>
<dbReference type="eggNOG" id="KOG1791">
    <property type="taxonomic scope" value="Eukaryota"/>
</dbReference>
<dbReference type="STRING" id="1076935.U4L053"/>
<evidence type="ECO:0000256" key="1">
    <source>
        <dbReference type="SAM" id="MobiDB-lite"/>
    </source>
</evidence>
<dbReference type="InterPro" id="IPR059018">
    <property type="entry name" value="HEAT_URB1"/>
</dbReference>
<organism evidence="5 6">
    <name type="scientific">Pyronema omphalodes (strain CBS 100304)</name>
    <name type="common">Pyronema confluens</name>
    <dbReference type="NCBI Taxonomy" id="1076935"/>
    <lineage>
        <taxon>Eukaryota</taxon>
        <taxon>Fungi</taxon>
        <taxon>Dikarya</taxon>
        <taxon>Ascomycota</taxon>
        <taxon>Pezizomycotina</taxon>
        <taxon>Pezizomycetes</taxon>
        <taxon>Pezizales</taxon>
        <taxon>Pyronemataceae</taxon>
        <taxon>Pyronema</taxon>
    </lineage>
</organism>
<gene>
    <name evidence="5" type="ORF">PCON_07950</name>
</gene>
<dbReference type="InterPro" id="IPR016024">
    <property type="entry name" value="ARM-type_fold"/>
</dbReference>
<dbReference type="Pfam" id="PF11707">
    <property type="entry name" value="Npa1"/>
    <property type="match status" value="1"/>
</dbReference>
<proteinExistence type="predicted"/>
<sequence>MPPRPEKRRRTDNAPPAATNPIKSSRELAAALSDYNGAGIKSFKDFLFRCSKNEAHDIDEKEASANRVILKEYLEMQCKHVIGQAKETKEDEAEPAKEIVAFGDVAQIWSYANQNNSVSLSCLLPSCMVLLIRLCSYHEDLQKYGIILIKSLLQQSTLKYVYRGITGSKDQVVSPCLRMLTEMTKFNFGIMCGFVHSSFDFTIKDIPKHLDVKNNSGKATVEDPARPSVRTLMVRFFLSFLQHGEPSVRNEMLGLRTWITPLFKHLKTDTPQLIYELLEVMKTKVLAEDEIPRATKTNAFNEWILGHILSLYGRDEIVKYSKAGKEEEKPLSQVAHEFLLEASTKKGSGVCFPDHGWYPPGHGEGDEKRSGKAAPKVHNRILSSFTTNIRPHADTAQLDLILEIFKTSPELVADHFLSHSNSTFSFDPKLTSTWVGLCTFLLAVISLPIPENFGGSDSVTLPPPSTVVIENIMPKPLSKTVMTKCLTHESGMIRFFSTRILLVAFKKLREVLEALDVASADVHDPSELWKKCRFEVIEEFCKRVPDVSIVITGGGKKAATDGILQTEAKMRLLAEYYSTIPEMAAEGKFDVNVALSTFLGDNNAQHKGMKLLEMGHLLKIANEVPDVKWWNKTPTMKHSPFVAILQLCCSTATNAPQQQIRALLHSFASASYLFQAETKASPLDALLESLSTVKKDDDLEAILSLLDEVVARCIRGPFKYLDDYAEIAAQVQDKKTTTQLAPVSPIVMTLVEQWKFFMQAKDKTAEQKAAGVQWLMRFLESCAFTGENKNVLAVLIDRVAEVSESHKKTLQQLKEYLKDGQSLELATNGMDVDDNKVSVRDIFAPLPERSLNLQIVDQVSAAVASGKVEASIFDLAIAQRAIAEVVKSKKITGTSAVSTVKKLNELVKAIAFGLIGKEGKVSEKTKAFIIAEAPCIELFCDASTPKDRVSLVVELSHGYAALLTTAFERGDSALEAATKKLPAAMVQFVESFDALSEDDRSKLLQIYRSIIALVYSADNVNNLVEKLCSKPARFADGTLAQLLGYIIHLSAERGDVIDIKHISQMIKPEIMTTKVSSALVAYIAATDAEEFEGFSYPAKAGPEHMAVICALIPKLPVVQEAAIKQLDKELKSGKTAPMLIERVSALLEVYSEATETEGKYEWVESADDDAIKSKLLNAFNIAQKELLESAPDVSQVNVLRRAVSLFPTLDKEGVLKHIAANRKRSALTDSTVSLVEALIDSSDEAAVPEMKAWFLMVFDHLTRRFAEDAVLSEKVTALAMALGKFLARKEINLEKVIPRGTINAVIEAGIQKHISVPEVVYLAVSIASFASAKSLDLAKLLNMVLGHPENQLSFRSANQEMEDIHHYTAFLISKLFQAGKATLSNIATLDGIMESYRGTNDPIDRMLLNIILHIEGHLARSCASRIASWSVLETTEKNLISRVRGRLEVSIDAKILSKSVFHSSTTTVDATFNNLEKYMKTIKESIIPVGKSYDPLFMLPALTFCLISETHILEAQAAVERHCVSYAMVCLSSSDKSIRSMASNFLSTVAAKLEDSPYRNKTQIIHLIMALLASLSAVDAEFKDQPLPSAMGIFLAQATNVLANPTHFLYEKVMEMLLKHHLLQLHDLPLMLSILQVGEEHHKEVAWILNILTAGLKTEADLVLYRKRNVLGNVLNLYTSPNCTERAREKVLELLWNVAAIEGGGTTLITRNGVVAWIEQQLGVTKEEDLTLKRLAARLWEGSAKRHVEEWSRGNLKGHFVGAKQRLGVDV</sequence>
<dbReference type="OMA" id="VVWVWQS"/>